<dbReference type="RefSeq" id="WP_211559368.1">
    <property type="nucleotide sequence ID" value="NZ_JAGVRK010000001.1"/>
</dbReference>
<keyword evidence="6 12" id="KW-0698">rRNA processing</keyword>
<dbReference type="PANTHER" id="PTHR30027">
    <property type="entry name" value="RIBOSOMAL RNA SMALL SUBUNIT METHYLTRANSFERASE E"/>
    <property type="match status" value="1"/>
</dbReference>
<feature type="domain" description="Ribosomal RNA small subunit methyltransferase E methyltransferase" evidence="13">
    <location>
        <begin position="73"/>
        <end position="243"/>
    </location>
</feature>
<dbReference type="InterPro" id="IPR029026">
    <property type="entry name" value="tRNA_m1G_MTases_N"/>
</dbReference>
<dbReference type="GO" id="GO:0008168">
    <property type="term" value="F:methyltransferase activity"/>
    <property type="evidence" value="ECO:0007669"/>
    <property type="project" value="UniProtKB-KW"/>
</dbReference>
<evidence type="ECO:0000256" key="8">
    <source>
        <dbReference type="ARBA" id="ARBA00022679"/>
    </source>
</evidence>
<dbReference type="InterPro" id="IPR006700">
    <property type="entry name" value="RsmE"/>
</dbReference>
<dbReference type="Pfam" id="PF04452">
    <property type="entry name" value="Methyltrans_RNA"/>
    <property type="match status" value="1"/>
</dbReference>
<dbReference type="PIRSF" id="PIRSF015601">
    <property type="entry name" value="MTase_slr0722"/>
    <property type="match status" value="1"/>
</dbReference>
<comment type="similarity">
    <text evidence="2 12">Belongs to the RNA methyltransferase RsmE family.</text>
</comment>
<evidence type="ECO:0000256" key="7">
    <source>
        <dbReference type="ARBA" id="ARBA00022603"/>
    </source>
</evidence>
<comment type="function">
    <text evidence="10 12">Specifically methylates the N3 position of the uracil ring of uridine 1498 (m3U1498) in 16S rRNA. Acts on the fully assembled 30S ribosomal subunit.</text>
</comment>
<evidence type="ECO:0000256" key="2">
    <source>
        <dbReference type="ARBA" id="ARBA00005528"/>
    </source>
</evidence>
<evidence type="ECO:0000313" key="15">
    <source>
        <dbReference type="EMBL" id="MBS2969752.1"/>
    </source>
</evidence>
<evidence type="ECO:0000256" key="11">
    <source>
        <dbReference type="ARBA" id="ARBA00047944"/>
    </source>
</evidence>
<evidence type="ECO:0000256" key="12">
    <source>
        <dbReference type="PIRNR" id="PIRNR015601"/>
    </source>
</evidence>
<dbReference type="Gene3D" id="3.40.1280.10">
    <property type="match status" value="1"/>
</dbReference>
<dbReference type="InterPro" id="IPR029028">
    <property type="entry name" value="Alpha/beta_knot_MTases"/>
</dbReference>
<evidence type="ECO:0000256" key="9">
    <source>
        <dbReference type="ARBA" id="ARBA00022691"/>
    </source>
</evidence>
<dbReference type="InterPro" id="IPR046886">
    <property type="entry name" value="RsmE_MTase_dom"/>
</dbReference>
<reference evidence="15 16" key="1">
    <citation type="submission" date="2021-04" db="EMBL/GenBank/DDBJ databases">
        <title>Metabacillus sp. strain KIGAM252 whole genome sequence.</title>
        <authorList>
            <person name="Seo M.-J."/>
            <person name="Cho E.-S."/>
            <person name="Hwang C.Y."/>
            <person name="Yoon D.J."/>
        </authorList>
    </citation>
    <scope>NUCLEOTIDE SEQUENCE [LARGE SCALE GENOMIC DNA]</scope>
    <source>
        <strain evidence="15 16">KIGAM252</strain>
    </source>
</reference>
<keyword evidence="7 12" id="KW-0489">Methyltransferase</keyword>
<protein>
    <recommendedName>
        <fullName evidence="4 12">Ribosomal RNA small subunit methyltransferase E</fullName>
        <ecNumber evidence="3 12">2.1.1.193</ecNumber>
    </recommendedName>
</protein>
<keyword evidence="9 12" id="KW-0949">S-adenosyl-L-methionine</keyword>
<sequence length="251" mass="27899">MQRYFINTPKSEIGSSIKAAGDDFHHMIKVMRMREGDSIIWVTSDGEEALCTLAEPGQNEAECNVAEWVTENKELPVRVTIACGLPKGDKLDLIIQKGTELGALKFIPFNAARSVVKLDDKKSKKKTERWQKIAKEAAEQSYRNRIPLVNDPVSLKELVQISKEYGVKIAAYEESAKKGEKSSFSKALEQLSTGESLLVATGPEGGFTLEEIDFLQEHGFVTAGFGPRILRTETAPLYALSAVSYHFELMR</sequence>
<name>A0ABS5LG71_9BACI</name>
<evidence type="ECO:0000256" key="10">
    <source>
        <dbReference type="ARBA" id="ARBA00025699"/>
    </source>
</evidence>
<feature type="domain" description="Ribosomal RNA small subunit methyltransferase E PUA-like" evidence="14">
    <location>
        <begin position="21"/>
        <end position="64"/>
    </location>
</feature>
<dbReference type="SUPFAM" id="SSF75217">
    <property type="entry name" value="alpha/beta knot"/>
    <property type="match status" value="1"/>
</dbReference>
<evidence type="ECO:0000259" key="13">
    <source>
        <dbReference type="Pfam" id="PF04452"/>
    </source>
</evidence>
<dbReference type="CDD" id="cd18084">
    <property type="entry name" value="RsmE-like"/>
    <property type="match status" value="1"/>
</dbReference>
<dbReference type="PANTHER" id="PTHR30027:SF3">
    <property type="entry name" value="16S RRNA (URACIL(1498)-N(3))-METHYLTRANSFERASE"/>
    <property type="match status" value="1"/>
</dbReference>
<comment type="catalytic activity">
    <reaction evidence="11 12">
        <text>uridine(1498) in 16S rRNA + S-adenosyl-L-methionine = N(3)-methyluridine(1498) in 16S rRNA + S-adenosyl-L-homocysteine + H(+)</text>
        <dbReference type="Rhea" id="RHEA:42920"/>
        <dbReference type="Rhea" id="RHEA-COMP:10283"/>
        <dbReference type="Rhea" id="RHEA-COMP:10284"/>
        <dbReference type="ChEBI" id="CHEBI:15378"/>
        <dbReference type="ChEBI" id="CHEBI:57856"/>
        <dbReference type="ChEBI" id="CHEBI:59789"/>
        <dbReference type="ChEBI" id="CHEBI:65315"/>
        <dbReference type="ChEBI" id="CHEBI:74502"/>
        <dbReference type="EC" id="2.1.1.193"/>
    </reaction>
</comment>
<dbReference type="EMBL" id="JAGVRK010000001">
    <property type="protein sequence ID" value="MBS2969752.1"/>
    <property type="molecule type" value="Genomic_DNA"/>
</dbReference>
<dbReference type="SUPFAM" id="SSF88697">
    <property type="entry name" value="PUA domain-like"/>
    <property type="match status" value="1"/>
</dbReference>
<dbReference type="GO" id="GO:0032259">
    <property type="term" value="P:methylation"/>
    <property type="evidence" value="ECO:0007669"/>
    <property type="project" value="UniProtKB-KW"/>
</dbReference>
<keyword evidence="8 12" id="KW-0808">Transferase</keyword>
<dbReference type="EC" id="2.1.1.193" evidence="3 12"/>
<evidence type="ECO:0000256" key="5">
    <source>
        <dbReference type="ARBA" id="ARBA00022490"/>
    </source>
</evidence>
<evidence type="ECO:0000256" key="4">
    <source>
        <dbReference type="ARBA" id="ARBA00013673"/>
    </source>
</evidence>
<comment type="subcellular location">
    <subcellularLocation>
        <location evidence="1 12">Cytoplasm</location>
    </subcellularLocation>
</comment>
<dbReference type="NCBIfam" id="TIGR00046">
    <property type="entry name" value="RsmE family RNA methyltransferase"/>
    <property type="match status" value="1"/>
</dbReference>
<dbReference type="NCBIfam" id="NF008692">
    <property type="entry name" value="PRK11713.1-5"/>
    <property type="match status" value="1"/>
</dbReference>
<accession>A0ABS5LG71</accession>
<evidence type="ECO:0000256" key="3">
    <source>
        <dbReference type="ARBA" id="ARBA00012328"/>
    </source>
</evidence>
<evidence type="ECO:0000256" key="6">
    <source>
        <dbReference type="ARBA" id="ARBA00022552"/>
    </source>
</evidence>
<gene>
    <name evidence="15" type="ORF">J9317_13345</name>
</gene>
<evidence type="ECO:0000313" key="16">
    <source>
        <dbReference type="Proteomes" id="UP000682403"/>
    </source>
</evidence>
<keyword evidence="16" id="KW-1185">Reference proteome</keyword>
<dbReference type="InterPro" id="IPR015947">
    <property type="entry name" value="PUA-like_sf"/>
</dbReference>
<proteinExistence type="inferred from homology"/>
<dbReference type="Pfam" id="PF20260">
    <property type="entry name" value="PUA_4"/>
    <property type="match status" value="1"/>
</dbReference>
<keyword evidence="5 12" id="KW-0963">Cytoplasm</keyword>
<evidence type="ECO:0000256" key="1">
    <source>
        <dbReference type="ARBA" id="ARBA00004496"/>
    </source>
</evidence>
<dbReference type="InterPro" id="IPR046887">
    <property type="entry name" value="RsmE_PUA-like"/>
</dbReference>
<evidence type="ECO:0000259" key="14">
    <source>
        <dbReference type="Pfam" id="PF20260"/>
    </source>
</evidence>
<organism evidence="15 16">
    <name type="scientific">Metabacillus flavus</name>
    <dbReference type="NCBI Taxonomy" id="2823519"/>
    <lineage>
        <taxon>Bacteria</taxon>
        <taxon>Bacillati</taxon>
        <taxon>Bacillota</taxon>
        <taxon>Bacilli</taxon>
        <taxon>Bacillales</taxon>
        <taxon>Bacillaceae</taxon>
        <taxon>Metabacillus</taxon>
    </lineage>
</organism>
<dbReference type="Proteomes" id="UP000682403">
    <property type="component" value="Unassembled WGS sequence"/>
</dbReference>
<comment type="caution">
    <text evidence="15">The sequence shown here is derived from an EMBL/GenBank/DDBJ whole genome shotgun (WGS) entry which is preliminary data.</text>
</comment>
<dbReference type="NCBIfam" id="NF008691">
    <property type="entry name" value="PRK11713.1-4"/>
    <property type="match status" value="1"/>
</dbReference>